<organism evidence="1">
    <name type="scientific">bioreactor metagenome</name>
    <dbReference type="NCBI Taxonomy" id="1076179"/>
    <lineage>
        <taxon>unclassified sequences</taxon>
        <taxon>metagenomes</taxon>
        <taxon>ecological metagenomes</taxon>
    </lineage>
</organism>
<proteinExistence type="predicted"/>
<accession>A0A644Y4V0</accession>
<evidence type="ECO:0000313" key="1">
    <source>
        <dbReference type="EMBL" id="MPM22958.1"/>
    </source>
</evidence>
<evidence type="ECO:0008006" key="2">
    <source>
        <dbReference type="Google" id="ProtNLM"/>
    </source>
</evidence>
<name>A0A644Y4V0_9ZZZZ</name>
<dbReference type="EMBL" id="VSSQ01003925">
    <property type="protein sequence ID" value="MPM22958.1"/>
    <property type="molecule type" value="Genomic_DNA"/>
</dbReference>
<sequence>MIETDQQGMIRILDAAGCIVIDDQLSNKPVSVSSLSAGVYFVEFIWNNGHSVRIFNKN</sequence>
<dbReference type="AlphaFoldDB" id="A0A644Y4V0"/>
<reference evidence="1" key="1">
    <citation type="submission" date="2019-08" db="EMBL/GenBank/DDBJ databases">
        <authorList>
            <person name="Kucharzyk K."/>
            <person name="Murdoch R.W."/>
            <person name="Higgins S."/>
            <person name="Loffler F."/>
        </authorList>
    </citation>
    <scope>NUCLEOTIDE SEQUENCE</scope>
</reference>
<protein>
    <recommendedName>
        <fullName evidence="2">Secretion system C-terminal sorting domain-containing protein</fullName>
    </recommendedName>
</protein>
<gene>
    <name evidence="1" type="ORF">SDC9_69419</name>
</gene>
<comment type="caution">
    <text evidence="1">The sequence shown here is derived from an EMBL/GenBank/DDBJ whole genome shotgun (WGS) entry which is preliminary data.</text>
</comment>